<protein>
    <submittedName>
        <fullName evidence="4">Uncharacterized protein</fullName>
    </submittedName>
</protein>
<evidence type="ECO:0000256" key="3">
    <source>
        <dbReference type="ARBA" id="ARBA00022679"/>
    </source>
</evidence>
<dbReference type="EMBL" id="BARV01026948">
    <property type="protein sequence ID" value="GAI45839.1"/>
    <property type="molecule type" value="Genomic_DNA"/>
</dbReference>
<dbReference type="GO" id="GO:0015948">
    <property type="term" value="P:methanogenesis"/>
    <property type="evidence" value="ECO:0007669"/>
    <property type="project" value="InterPro"/>
</dbReference>
<sequence>MLTNILKEEDVEKIHEATLKVLSNTGIYFWNSPEAIEILKKAGCRVKDTRVFYPAELVEGTLKLVPDRNNLRIYSSDGKMSIGLKKGEVNFSTIGNPYYIFDFDKGKSRNAVESDVDKFRIIFNNLDNFQLTATRLILESMRKKGETSSLRCEKTEEALAFFRGSNLGLKKAVGKICFNGTGRSKEQVRLGILE</sequence>
<keyword evidence="2" id="KW-0489">Methyltransferase</keyword>
<dbReference type="AlphaFoldDB" id="X1QRD6"/>
<comment type="caution">
    <text evidence="4">The sequence shown here is derived from an EMBL/GenBank/DDBJ whole genome shotgun (WGS) entry which is preliminary data.</text>
</comment>
<evidence type="ECO:0000256" key="2">
    <source>
        <dbReference type="ARBA" id="ARBA00022603"/>
    </source>
</evidence>
<dbReference type="Gene3D" id="3.20.20.480">
    <property type="entry name" value="Trimethylamine methyltransferase-like"/>
    <property type="match status" value="1"/>
</dbReference>
<keyword evidence="3" id="KW-0808">Transferase</keyword>
<dbReference type="InterPro" id="IPR038601">
    <property type="entry name" value="MttB-like_sf"/>
</dbReference>
<evidence type="ECO:0000256" key="1">
    <source>
        <dbReference type="ARBA" id="ARBA00007137"/>
    </source>
</evidence>
<evidence type="ECO:0000313" key="4">
    <source>
        <dbReference type="EMBL" id="GAI45839.1"/>
    </source>
</evidence>
<accession>X1QRD6</accession>
<dbReference type="GO" id="GO:0008168">
    <property type="term" value="F:methyltransferase activity"/>
    <property type="evidence" value="ECO:0007669"/>
    <property type="project" value="UniProtKB-KW"/>
</dbReference>
<comment type="similarity">
    <text evidence="1">Belongs to the trimethylamine methyltransferase family.</text>
</comment>
<feature type="non-terminal residue" evidence="4">
    <location>
        <position position="194"/>
    </location>
</feature>
<gene>
    <name evidence="4" type="ORF">S06H3_43445</name>
</gene>
<dbReference type="InterPro" id="IPR010426">
    <property type="entry name" value="MTTB_MeTrfase"/>
</dbReference>
<proteinExistence type="inferred from homology"/>
<name>X1QRD6_9ZZZZ</name>
<dbReference type="Pfam" id="PF06253">
    <property type="entry name" value="MTTB"/>
    <property type="match status" value="1"/>
</dbReference>
<reference evidence="4" key="1">
    <citation type="journal article" date="2014" name="Front. Microbiol.">
        <title>High frequency of phylogenetically diverse reductive dehalogenase-homologous genes in deep subseafloor sedimentary metagenomes.</title>
        <authorList>
            <person name="Kawai M."/>
            <person name="Futagami T."/>
            <person name="Toyoda A."/>
            <person name="Takaki Y."/>
            <person name="Nishi S."/>
            <person name="Hori S."/>
            <person name="Arai W."/>
            <person name="Tsubouchi T."/>
            <person name="Morono Y."/>
            <person name="Uchiyama I."/>
            <person name="Ito T."/>
            <person name="Fujiyama A."/>
            <person name="Inagaki F."/>
            <person name="Takami H."/>
        </authorList>
    </citation>
    <scope>NUCLEOTIDE SEQUENCE</scope>
    <source>
        <strain evidence="4">Expedition CK06-06</strain>
    </source>
</reference>
<dbReference type="GO" id="GO:0032259">
    <property type="term" value="P:methylation"/>
    <property type="evidence" value="ECO:0007669"/>
    <property type="project" value="UniProtKB-KW"/>
</dbReference>
<organism evidence="4">
    <name type="scientific">marine sediment metagenome</name>
    <dbReference type="NCBI Taxonomy" id="412755"/>
    <lineage>
        <taxon>unclassified sequences</taxon>
        <taxon>metagenomes</taxon>
        <taxon>ecological metagenomes</taxon>
    </lineage>
</organism>